<reference evidence="2 3" key="1">
    <citation type="submission" date="2014-10" db="EMBL/GenBank/DDBJ databases">
        <title>Draft genome of the hookworm Ancylostoma caninum.</title>
        <authorList>
            <person name="Mitreva M."/>
        </authorList>
    </citation>
    <scope>NUCLEOTIDE SEQUENCE [LARGE SCALE GENOMIC DNA]</scope>
    <source>
        <strain evidence="2 3">Baltimore</strain>
    </source>
</reference>
<dbReference type="Proteomes" id="UP000252519">
    <property type="component" value="Unassembled WGS sequence"/>
</dbReference>
<comment type="caution">
    <text evidence="2">The sequence shown here is derived from an EMBL/GenBank/DDBJ whole genome shotgun (WGS) entry which is preliminary data.</text>
</comment>
<accession>A0A368G2I9</accession>
<proteinExistence type="predicted"/>
<dbReference type="AlphaFoldDB" id="A0A368G2I9"/>
<protein>
    <submittedName>
        <fullName evidence="2">Uncharacterized protein</fullName>
    </submittedName>
</protein>
<evidence type="ECO:0000313" key="3">
    <source>
        <dbReference type="Proteomes" id="UP000252519"/>
    </source>
</evidence>
<keyword evidence="3" id="KW-1185">Reference proteome</keyword>
<gene>
    <name evidence="2" type="ORF">ANCCAN_15490</name>
</gene>
<name>A0A368G2I9_ANCCA</name>
<feature type="compositionally biased region" description="Low complexity" evidence="1">
    <location>
        <begin position="41"/>
        <end position="55"/>
    </location>
</feature>
<evidence type="ECO:0000256" key="1">
    <source>
        <dbReference type="SAM" id="MobiDB-lite"/>
    </source>
</evidence>
<feature type="region of interest" description="Disordered" evidence="1">
    <location>
        <begin position="29"/>
        <end position="55"/>
    </location>
</feature>
<sequence length="94" mass="10726">MRSEAFASVTDSRTYTLSFFSGFYKGKFSADTEPEEKSKNSDSGMSSMESSPSDAATSRFARKKWSSAFRVVQGLHRFRLPIYRRHVSGFYNEN</sequence>
<organism evidence="2 3">
    <name type="scientific">Ancylostoma caninum</name>
    <name type="common">Dog hookworm</name>
    <dbReference type="NCBI Taxonomy" id="29170"/>
    <lineage>
        <taxon>Eukaryota</taxon>
        <taxon>Metazoa</taxon>
        <taxon>Ecdysozoa</taxon>
        <taxon>Nematoda</taxon>
        <taxon>Chromadorea</taxon>
        <taxon>Rhabditida</taxon>
        <taxon>Rhabditina</taxon>
        <taxon>Rhabditomorpha</taxon>
        <taxon>Strongyloidea</taxon>
        <taxon>Ancylostomatidae</taxon>
        <taxon>Ancylostomatinae</taxon>
        <taxon>Ancylostoma</taxon>
    </lineage>
</organism>
<dbReference type="EMBL" id="JOJR01000388">
    <property type="protein sequence ID" value="RCN38582.1"/>
    <property type="molecule type" value="Genomic_DNA"/>
</dbReference>
<dbReference type="OrthoDB" id="5863129at2759"/>
<evidence type="ECO:0000313" key="2">
    <source>
        <dbReference type="EMBL" id="RCN38582.1"/>
    </source>
</evidence>